<reference evidence="3 4" key="1">
    <citation type="submission" date="2023-03" db="EMBL/GenBank/DDBJ databases">
        <title>Complete genome sequence of Tepidibacter sp. SWIR-1, isolated from a deep-sea hydrothermal vent.</title>
        <authorList>
            <person name="Li X."/>
        </authorList>
    </citation>
    <scope>NUCLEOTIDE SEQUENCE [LARGE SCALE GENOMIC DNA]</scope>
    <source>
        <strain evidence="3 4">SWIR-1</strain>
    </source>
</reference>
<dbReference type="Proteomes" id="UP001222800">
    <property type="component" value="Chromosome"/>
</dbReference>
<dbReference type="InterPro" id="IPR016176">
    <property type="entry name" value="Cbl-dep_enz_cat"/>
</dbReference>
<dbReference type="NCBIfam" id="TIGR00641">
    <property type="entry name" value="acid_CoA_mut_N"/>
    <property type="match status" value="1"/>
</dbReference>
<dbReference type="InterPro" id="IPR006099">
    <property type="entry name" value="MeMalonylCoA_mutase_a/b_cat"/>
</dbReference>
<proteinExistence type="predicted"/>
<name>A0ABY8EB17_9FIRM</name>
<dbReference type="SUPFAM" id="SSF51703">
    <property type="entry name" value="Cobalamin (vitamin B12)-dependent enzymes"/>
    <property type="match status" value="1"/>
</dbReference>
<dbReference type="PANTHER" id="PTHR48101">
    <property type="entry name" value="METHYLMALONYL-COA MUTASE, MITOCHONDRIAL-RELATED"/>
    <property type="match status" value="1"/>
</dbReference>
<keyword evidence="4" id="KW-1185">Reference proteome</keyword>
<dbReference type="CDD" id="cd03680">
    <property type="entry name" value="MM_CoA_mutase_ICM_like"/>
    <property type="match status" value="1"/>
</dbReference>
<gene>
    <name evidence="3" type="ORF">P4S50_17405</name>
</gene>
<evidence type="ECO:0000259" key="2">
    <source>
        <dbReference type="Pfam" id="PF01642"/>
    </source>
</evidence>
<feature type="domain" description="Methylmalonyl-CoA mutase alpha/beta chain catalytic" evidence="2">
    <location>
        <begin position="37"/>
        <end position="548"/>
    </location>
</feature>
<dbReference type="Gene3D" id="3.20.20.240">
    <property type="entry name" value="Methylmalonyl-CoA mutase"/>
    <property type="match status" value="1"/>
</dbReference>
<evidence type="ECO:0000256" key="1">
    <source>
        <dbReference type="ARBA" id="ARBA00023235"/>
    </source>
</evidence>
<dbReference type="InterPro" id="IPR006098">
    <property type="entry name" value="MMCoA_mutase_a_cat"/>
</dbReference>
<dbReference type="Pfam" id="PF01642">
    <property type="entry name" value="MM_CoA_mutase"/>
    <property type="match status" value="1"/>
</dbReference>
<protein>
    <submittedName>
        <fullName evidence="3">Methylmalonyl-CoA mutase family protein</fullName>
    </submittedName>
</protein>
<dbReference type="RefSeq" id="WP_277732090.1">
    <property type="nucleotide sequence ID" value="NZ_CP120733.1"/>
</dbReference>
<accession>A0ABY8EB17</accession>
<evidence type="ECO:0000313" key="3">
    <source>
        <dbReference type="EMBL" id="WFD10113.1"/>
    </source>
</evidence>
<dbReference type="PANTHER" id="PTHR48101:SF1">
    <property type="entry name" value="METHYLMALONYL-COA MUTASE, LARGE SUBUNIT"/>
    <property type="match status" value="1"/>
</dbReference>
<organism evidence="3 4">
    <name type="scientific">Tepidibacter hydrothermalis</name>
    <dbReference type="NCBI Taxonomy" id="3036126"/>
    <lineage>
        <taxon>Bacteria</taxon>
        <taxon>Bacillati</taxon>
        <taxon>Bacillota</taxon>
        <taxon>Clostridia</taxon>
        <taxon>Peptostreptococcales</taxon>
        <taxon>Peptostreptococcaceae</taxon>
        <taxon>Tepidibacter</taxon>
    </lineage>
</organism>
<keyword evidence="1" id="KW-0413">Isomerase</keyword>
<sequence length="555" mass="62465">MSCNDKLQDCFKKWEEEKLEKALSRFGERKPQFLSGSNEEVRRLYTPLDVEDINYDDLGFPGQYPFTRGVQPTMYRGKFWTMRMYAGFATAEESNKRYKYLIDQGSMGLSVAFDLPTQMGYDSDDSISEGEVGKVGVAIDSLEDMEILFDGIPLDKVSTSMTINAPASVLLAMYIAVAQKQGVGMEKLRGTIQNDILKEYVARGTYIFPTKPSMRLITNIFEYCSENVPKWNTISISGYHIREAGSTAIQEVAFTLSNGIAYVNAAIDAGLNVDDFAPRLSFFFNAHNDLFEEVGKYRAARRLWAKIMKERFGAKKEKSLMLKFHTQTGGSTLTAQQPENNIVRVAIQTLAAVMGGTQSLHTNSKDEALALPTEDSVRTALRTQQIVAHESGVADTIDPLAGSYYVESLTNKIEKEAMKLIEKIDALGGSPNAIDKGYMQQEIMESAYRYQKEIENDERVIVGMNKFKVEEEAPKDLLRVDPSVGKRKCEKLKELKDRRDNELVKKNLEDLKKACKSDENLMPYILDAVNSYATLGEICGVMREEFGEYKQSVMI</sequence>
<dbReference type="EMBL" id="CP120733">
    <property type="protein sequence ID" value="WFD10113.1"/>
    <property type="molecule type" value="Genomic_DNA"/>
</dbReference>
<evidence type="ECO:0000313" key="4">
    <source>
        <dbReference type="Proteomes" id="UP001222800"/>
    </source>
</evidence>